<dbReference type="InterPro" id="IPR003609">
    <property type="entry name" value="Pan_app"/>
</dbReference>
<dbReference type="EMBL" id="HBIO01024368">
    <property type="protein sequence ID" value="CAE0473864.1"/>
    <property type="molecule type" value="Transcribed_RNA"/>
</dbReference>
<evidence type="ECO:0000259" key="3">
    <source>
        <dbReference type="PROSITE" id="PS50948"/>
    </source>
</evidence>
<feature type="chain" id="PRO_5035676651" description="Apple domain-containing protein" evidence="2">
    <location>
        <begin position="21"/>
        <end position="721"/>
    </location>
</feature>
<keyword evidence="1" id="KW-0812">Transmembrane</keyword>
<protein>
    <recommendedName>
        <fullName evidence="3">Apple domain-containing protein</fullName>
    </recommendedName>
</protein>
<name>A0A6S8Y395_9STRA</name>
<keyword evidence="1" id="KW-1133">Transmembrane helix</keyword>
<proteinExistence type="predicted"/>
<feature type="signal peptide" evidence="2">
    <location>
        <begin position="1"/>
        <end position="20"/>
    </location>
</feature>
<dbReference type="EMBL" id="HBIO01024366">
    <property type="protein sequence ID" value="CAE0473862.1"/>
    <property type="molecule type" value="Transcribed_RNA"/>
</dbReference>
<gene>
    <name evidence="4" type="ORF">CDEB00056_LOCUS18715</name>
    <name evidence="5" type="ORF">CDEB00056_LOCUS18717</name>
</gene>
<keyword evidence="1" id="KW-0472">Membrane</keyword>
<evidence type="ECO:0000256" key="2">
    <source>
        <dbReference type="SAM" id="SignalP"/>
    </source>
</evidence>
<evidence type="ECO:0000256" key="1">
    <source>
        <dbReference type="SAM" id="Phobius"/>
    </source>
</evidence>
<evidence type="ECO:0000313" key="5">
    <source>
        <dbReference type="EMBL" id="CAE0473864.1"/>
    </source>
</evidence>
<reference evidence="4" key="1">
    <citation type="submission" date="2021-01" db="EMBL/GenBank/DDBJ databases">
        <authorList>
            <person name="Corre E."/>
            <person name="Pelletier E."/>
            <person name="Niang G."/>
            <person name="Scheremetjew M."/>
            <person name="Finn R."/>
            <person name="Kale V."/>
            <person name="Holt S."/>
            <person name="Cochrane G."/>
            <person name="Meng A."/>
            <person name="Brown T."/>
            <person name="Cohen L."/>
        </authorList>
    </citation>
    <scope>NUCLEOTIDE SEQUENCE</scope>
    <source>
        <strain evidence="4">MM31A-1</strain>
    </source>
</reference>
<dbReference type="AlphaFoldDB" id="A0A6S8Y395"/>
<evidence type="ECO:0000313" key="4">
    <source>
        <dbReference type="EMBL" id="CAE0473862.1"/>
    </source>
</evidence>
<organism evidence="4">
    <name type="scientific">Chaetoceros debilis</name>
    <dbReference type="NCBI Taxonomy" id="122233"/>
    <lineage>
        <taxon>Eukaryota</taxon>
        <taxon>Sar</taxon>
        <taxon>Stramenopiles</taxon>
        <taxon>Ochrophyta</taxon>
        <taxon>Bacillariophyta</taxon>
        <taxon>Coscinodiscophyceae</taxon>
        <taxon>Chaetocerotophycidae</taxon>
        <taxon>Chaetocerotales</taxon>
        <taxon>Chaetocerotaceae</taxon>
        <taxon>Chaetoceros</taxon>
    </lineage>
</organism>
<sequence length="721" mass="76763">MVRLSFFAMAMFANLAMSVAGPINTETYRELTNGFGQTGACRGNGGGGDRVDSRYRILPTQAECETVCDDDSGCVAYAYSGNGDCVIYGSGQDGTCSLTVDTGELDRYHNFNSCGECYQDGAVVEDALVKSLCGICSKETPAELTASLSVCSTVGGLWTEAAWTAGTWEDPPAGWAGDSYTHLTQYGSTNVHTISVAESYGCFDKVHEDGQATCTGSTADGSSCQTSFEDRRTSTQCPEGCTFYPRNGSHGPYCDGLASDGETSCIEGFETTDVFSEESCLAIDSQCVYVPAIAWTQPPATIHAPPADLGPGWQDVIRASVTTGDCTGRDSLPQCKGKDNLAGFEYGVCRLDTAGALNGENVNQKYCKNCINTNGDQVNLDEKACAQACLDDPSGSCIGFSHADNANCIVYGVNGEHYLRHPGDLDNQWLGYTLHDEPCIADKIPIGCTPKFNTIKMNTKFVCRHLNRDNTRWLAWGEATGSEEITVELTVTPSLSDPVGVKDFTQEMMNELRIKMASVAMVDADKDVSLEIGEGDQDGHVKVTFTIQAPSNVIIPMTAMINTILVSKSRDGALYFHSKLTTDNALQNSGELIPKAGHIAGILVKGMRHNLVDKSKELHTTSWSQLNPSACSVDPVDPEPVDPVAPEPVDPVAPERVTPYVAKKDQDGDDDAGGLSTGAIAAIGVSVGFVAVGAVLFILTSTTKEAGPIHEEQAGDQFNEA</sequence>
<feature type="transmembrane region" description="Helical" evidence="1">
    <location>
        <begin position="679"/>
        <end position="699"/>
    </location>
</feature>
<feature type="domain" description="Apple" evidence="3">
    <location>
        <begin position="41"/>
        <end position="114"/>
    </location>
</feature>
<keyword evidence="2" id="KW-0732">Signal</keyword>
<accession>A0A6S8Y395</accession>
<dbReference type="PROSITE" id="PS50948">
    <property type="entry name" value="PAN"/>
    <property type="match status" value="1"/>
</dbReference>